<dbReference type="Gene3D" id="3.40.50.300">
    <property type="entry name" value="P-loop containing nucleotide triphosphate hydrolases"/>
    <property type="match status" value="1"/>
</dbReference>
<dbReference type="Proteomes" id="UP000032061">
    <property type="component" value="Unassembled WGS sequence"/>
</dbReference>
<reference evidence="2 4" key="1">
    <citation type="submission" date="2015-01" db="EMBL/GenBank/DDBJ databases">
        <title>Genome of Flavobacterium hibernum DSM 12611.</title>
        <authorList>
            <person name="Stropko S.J."/>
            <person name="Pipes S.E."/>
            <person name="Newman J.D."/>
        </authorList>
    </citation>
    <scope>NUCLEOTIDE SEQUENCE [LARGE SCALE GENOMIC DNA]</scope>
    <source>
        <strain evidence="2 4">DSM 12611</strain>
    </source>
</reference>
<gene>
    <name evidence="3" type="ORF">B0A73_18170</name>
    <name evidence="2" type="ORF">IW18_16910</name>
</gene>
<dbReference type="STRING" id="37752.IW18_16910"/>
<comment type="caution">
    <text evidence="2">The sequence shown here is derived from an EMBL/GenBank/DDBJ whole genome shotgun (WGS) entry which is preliminary data.</text>
</comment>
<dbReference type="Pfam" id="PF20720">
    <property type="entry name" value="nSTAND3"/>
    <property type="match status" value="1"/>
</dbReference>
<name>A0A0D0EK61_9FLAO</name>
<organism evidence="2 4">
    <name type="scientific">Flavobacterium hibernum</name>
    <dbReference type="NCBI Taxonomy" id="37752"/>
    <lineage>
        <taxon>Bacteria</taxon>
        <taxon>Pseudomonadati</taxon>
        <taxon>Bacteroidota</taxon>
        <taxon>Flavobacteriia</taxon>
        <taxon>Flavobacteriales</taxon>
        <taxon>Flavobacteriaceae</taxon>
        <taxon>Flavobacterium</taxon>
    </lineage>
</organism>
<dbReference type="EMBL" id="JPRK01000014">
    <property type="protein sequence ID" value="KIO51620.1"/>
    <property type="molecule type" value="Genomic_DNA"/>
</dbReference>
<dbReference type="RefSeq" id="WP_041519096.1">
    <property type="nucleotide sequence ID" value="NZ_JPRK01000014.1"/>
</dbReference>
<dbReference type="EMBL" id="MUGX01000026">
    <property type="protein sequence ID" value="OXA85269.1"/>
    <property type="molecule type" value="Genomic_DNA"/>
</dbReference>
<dbReference type="InterPro" id="IPR003593">
    <property type="entry name" value="AAA+_ATPase"/>
</dbReference>
<evidence type="ECO:0000313" key="5">
    <source>
        <dbReference type="Proteomes" id="UP000198302"/>
    </source>
</evidence>
<dbReference type="OrthoDB" id="9806903at2"/>
<dbReference type="InterPro" id="IPR027417">
    <property type="entry name" value="P-loop_NTPase"/>
</dbReference>
<evidence type="ECO:0000313" key="3">
    <source>
        <dbReference type="EMBL" id="OXA85269.1"/>
    </source>
</evidence>
<evidence type="ECO:0000259" key="1">
    <source>
        <dbReference type="SMART" id="SM00382"/>
    </source>
</evidence>
<feature type="domain" description="AAA+ ATPase" evidence="1">
    <location>
        <begin position="196"/>
        <end position="312"/>
    </location>
</feature>
<proteinExistence type="predicted"/>
<dbReference type="SUPFAM" id="SSF52540">
    <property type="entry name" value="P-loop containing nucleoside triphosphate hydrolases"/>
    <property type="match status" value="1"/>
</dbReference>
<keyword evidence="5" id="KW-1185">Reference proteome</keyword>
<evidence type="ECO:0000313" key="4">
    <source>
        <dbReference type="Proteomes" id="UP000032061"/>
    </source>
</evidence>
<dbReference type="InterPro" id="IPR049050">
    <property type="entry name" value="nSTAND3"/>
</dbReference>
<dbReference type="Proteomes" id="UP000198302">
    <property type="component" value="Unassembled WGS sequence"/>
</dbReference>
<dbReference type="SMART" id="SM00382">
    <property type="entry name" value="AAA"/>
    <property type="match status" value="1"/>
</dbReference>
<protein>
    <recommendedName>
        <fullName evidence="1">AAA+ ATPase domain-containing protein</fullName>
    </recommendedName>
</protein>
<dbReference type="AlphaFoldDB" id="A0A0D0EK61"/>
<evidence type="ECO:0000313" key="2">
    <source>
        <dbReference type="EMBL" id="KIO51620.1"/>
    </source>
</evidence>
<reference evidence="3 5" key="2">
    <citation type="submission" date="2016-11" db="EMBL/GenBank/DDBJ databases">
        <title>Whole genomes of Flavobacteriaceae.</title>
        <authorList>
            <person name="Stine C."/>
            <person name="Li C."/>
            <person name="Tadesse D."/>
        </authorList>
    </citation>
    <scope>NUCLEOTIDE SEQUENCE [LARGE SCALE GENOMIC DNA]</scope>
    <source>
        <strain evidence="3 5">ATCC 51468</strain>
    </source>
</reference>
<accession>A0A0D0EK61</accession>
<sequence>MAEYDFSTLNSSDLEELVCDLLNLEQPKSSPVKYKTFKDGKDKGIDLLYSSNTFEFEHVGQVKHFYRTGYAKMLAQLKKTETNKVKKLNPNKYIFATSVDLSVGNTQEIKTLFDPYIKNLNDIYGRKDLNRLIENHVEILNTHYKLWLSDFSILRKLLSSELEFRSAAFEEHELKRRLRIYVKTSLFEKAQEALEKNRFIIITGEPGVGKTTLAEMLIYRYIVEGYNLSYVLDDIKEAEKVLTPDDSKQIIYFDDFLGSTKVEINKAKGSETALRKILNRVSNMENKLVVFTTRSFLLKTTVEESENLRKFNIKAKTSLFELKEYDKGLRKQLLRNHIEDCDLKEELKELLSKEKLQEFIVNHSSYTPRSVEFITSEELVNQFNVDEFEDFIFSTFDYPDQIWRHAYLEQITEDDRLLLNTLLSFGDSATVNELEDAFNARIQYEAKNNNKQNEMFAFKKAFKRLEGGFIILKHDFIVNFINPSLTDFLLKFLGEDKEEVFRIAESVQFASQLTERLFSLGRADKIKLPESLEKRLLNDYYSFIGKGNPSYDLILIALVIYKYIDNDAKEEVVCNIINNISEWEALHQDYSLNLHFKEFMLAVKDNENINKALQDGIEDIVSSLFQGTDDIHDAVDVLKELVKSFEVDFEKINTEIISGHLDYIFSEYIANEVQWLYDWMTFEDEAQEKLDEINELVKQINNLGLKYEADTSEFEFDWFEVAMNNEMVRLMAKND</sequence>